<name>A0ABX6P320_9BURK</name>
<accession>A0ABX6P320</accession>
<protein>
    <submittedName>
        <fullName evidence="2">Uncharacterized protein</fullName>
    </submittedName>
</protein>
<sequence>MDREYLPDLQDDDVLATTSYGFKSSQCNGLAYDPTTVYKVPVNYDGSSRGAGATSDYAIASQFGSYRNLNDISSRPTAGSTITVRVTNGSRQSSWYPNNQAVTIYGDVGTFIVGYVPTSGSNWNTSNGDLKVTVVFATGTFPLTDVKIATGTPTKNVYYTYTGAQTAMNYSYVASGAVVKNDFFNECDTAADHKGNTKFRPVYAATSVTVPNSTISDAQNFANWQKHYKSRMLTMKAGVSLAFRDLDAKYRIGLTTLSSKNVTESDDFLDIRDFDNDPLKTVTTRQKWKFYDKLWKATPPSNQSTPLRAALAKVGQYYAKKAIVSGGGNQTYDPIQYSCQRNYAILSTDGYWNTYNEATSSPKYGPYQLDRTTLVGQQDGGGNGTKRPMFDGGSVTKTTEERWTRTEKRYMRVDTPA</sequence>
<proteinExistence type="predicted"/>
<reference evidence="2 3" key="1">
    <citation type="submission" date="2020-05" db="EMBL/GenBank/DDBJ databases">
        <title>Ramlibacter rhizophilus sp. nov., isolated from rhizosphere soil of national flower Mugunghwa from South Korea.</title>
        <authorList>
            <person name="Zheng-Fei Y."/>
            <person name="Huan T."/>
        </authorList>
    </citation>
    <scope>NUCLEOTIDE SEQUENCE [LARGE SCALE GENOMIC DNA]</scope>
    <source>
        <strain evidence="2 3">H242</strain>
    </source>
</reference>
<evidence type="ECO:0000313" key="2">
    <source>
        <dbReference type="EMBL" id="QJW83526.1"/>
    </source>
</evidence>
<dbReference type="EMBL" id="CP053418">
    <property type="protein sequence ID" value="QJW83526.1"/>
    <property type="molecule type" value="Genomic_DNA"/>
</dbReference>
<organism evidence="2 3">
    <name type="scientific">Ramlibacter terrae</name>
    <dbReference type="NCBI Taxonomy" id="2732511"/>
    <lineage>
        <taxon>Bacteria</taxon>
        <taxon>Pseudomonadati</taxon>
        <taxon>Pseudomonadota</taxon>
        <taxon>Betaproteobacteria</taxon>
        <taxon>Burkholderiales</taxon>
        <taxon>Comamonadaceae</taxon>
        <taxon>Ramlibacter</taxon>
    </lineage>
</organism>
<evidence type="ECO:0000256" key="1">
    <source>
        <dbReference type="SAM" id="MobiDB-lite"/>
    </source>
</evidence>
<keyword evidence="3" id="KW-1185">Reference proteome</keyword>
<feature type="region of interest" description="Disordered" evidence="1">
    <location>
        <begin position="377"/>
        <end position="401"/>
    </location>
</feature>
<gene>
    <name evidence="2" type="ORF">HK414_03265</name>
</gene>
<dbReference type="Proteomes" id="UP000500826">
    <property type="component" value="Chromosome"/>
</dbReference>
<evidence type="ECO:0000313" key="3">
    <source>
        <dbReference type="Proteomes" id="UP000500826"/>
    </source>
</evidence>